<keyword evidence="1" id="KW-0472">Membrane</keyword>
<evidence type="ECO:0000313" key="3">
    <source>
        <dbReference type="EMBL" id="RYR26187.1"/>
    </source>
</evidence>
<dbReference type="SUPFAM" id="SSF141562">
    <property type="entry name" value="At5g01610-like"/>
    <property type="match status" value="1"/>
</dbReference>
<feature type="signal peptide" evidence="2">
    <location>
        <begin position="1"/>
        <end position="25"/>
    </location>
</feature>
<dbReference type="PANTHER" id="PTHR31676:SF105">
    <property type="entry name" value="PROTEIN, PUTATIVE-RELATED"/>
    <property type="match status" value="1"/>
</dbReference>
<reference evidence="3 4" key="1">
    <citation type="submission" date="2019-01" db="EMBL/GenBank/DDBJ databases">
        <title>Sequencing of cultivated peanut Arachis hypogaea provides insights into genome evolution and oil improvement.</title>
        <authorList>
            <person name="Chen X."/>
        </authorList>
    </citation>
    <scope>NUCLEOTIDE SEQUENCE [LARGE SCALE GENOMIC DNA]</scope>
    <source>
        <strain evidence="4">cv. Fuhuasheng</strain>
        <tissue evidence="3">Leaves</tissue>
    </source>
</reference>
<evidence type="ECO:0000256" key="2">
    <source>
        <dbReference type="SAM" id="SignalP"/>
    </source>
</evidence>
<dbReference type="InterPro" id="IPR036758">
    <property type="entry name" value="At5g01610-like"/>
</dbReference>
<dbReference type="EMBL" id="SDMP01000012">
    <property type="protein sequence ID" value="RYR26187.1"/>
    <property type="molecule type" value="Genomic_DNA"/>
</dbReference>
<comment type="caution">
    <text evidence="3">The sequence shown here is derived from an EMBL/GenBank/DDBJ whole genome shotgun (WGS) entry which is preliminary data.</text>
</comment>
<proteinExistence type="predicted"/>
<organism evidence="3 4">
    <name type="scientific">Arachis hypogaea</name>
    <name type="common">Peanut</name>
    <dbReference type="NCBI Taxonomy" id="3818"/>
    <lineage>
        <taxon>Eukaryota</taxon>
        <taxon>Viridiplantae</taxon>
        <taxon>Streptophyta</taxon>
        <taxon>Embryophyta</taxon>
        <taxon>Tracheophyta</taxon>
        <taxon>Spermatophyta</taxon>
        <taxon>Magnoliopsida</taxon>
        <taxon>eudicotyledons</taxon>
        <taxon>Gunneridae</taxon>
        <taxon>Pentapetalae</taxon>
        <taxon>rosids</taxon>
        <taxon>fabids</taxon>
        <taxon>Fabales</taxon>
        <taxon>Fabaceae</taxon>
        <taxon>Papilionoideae</taxon>
        <taxon>50 kb inversion clade</taxon>
        <taxon>dalbergioids sensu lato</taxon>
        <taxon>Dalbergieae</taxon>
        <taxon>Pterocarpus clade</taxon>
        <taxon>Arachis</taxon>
    </lineage>
</organism>
<protein>
    <recommendedName>
        <fullName evidence="5">Transmembrane protein</fullName>
    </recommendedName>
</protein>
<dbReference type="Gramene" id="arahy.Tifrunner.gnm2.ann2.Ah12g270400.1">
    <property type="protein sequence ID" value="arahy.Tifrunner.gnm2.ann2.Ah12g270400.1-CDS"/>
    <property type="gene ID" value="arahy.Tifrunner.gnm2.ann2.Ah12g270400"/>
</dbReference>
<dbReference type="Pfam" id="PF04398">
    <property type="entry name" value="DUF538"/>
    <property type="match status" value="1"/>
</dbReference>
<dbReference type="Proteomes" id="UP000289738">
    <property type="component" value="Chromosome B02"/>
</dbReference>
<dbReference type="PANTHER" id="PTHR31676">
    <property type="entry name" value="T31J12.3 PROTEIN-RELATED"/>
    <property type="match status" value="1"/>
</dbReference>
<name>A0A445AIB2_ARAHY</name>
<keyword evidence="2" id="KW-0732">Signal</keyword>
<feature type="transmembrane region" description="Helical" evidence="1">
    <location>
        <begin position="175"/>
        <end position="193"/>
    </location>
</feature>
<evidence type="ECO:0008006" key="5">
    <source>
        <dbReference type="Google" id="ProtNLM"/>
    </source>
</evidence>
<sequence length="202" mass="23622">MSLMSPLSSSFLFLILILFIPYTMTSNEYTYYSVHDVLRSYGLPAGLFPNNVKSYTLDETGFLEVQMHHPCLAQYETRVFFNSVVRTNLSFGQLKVFEGMYQEELFIWLPVKGIIVTDPSSGLIIIDIGLAYKHLSLSDFDNPPSCMYQGTLQIGGRKELASEYREEKFVYVNEWIFLCWYLSIFIIILWNYLHLCRHEFIR</sequence>
<dbReference type="STRING" id="3818.A0A445AIB2"/>
<dbReference type="InterPro" id="IPR007493">
    <property type="entry name" value="DUF538"/>
</dbReference>
<evidence type="ECO:0000256" key="1">
    <source>
        <dbReference type="SAM" id="Phobius"/>
    </source>
</evidence>
<keyword evidence="4" id="KW-1185">Reference proteome</keyword>
<evidence type="ECO:0000313" key="4">
    <source>
        <dbReference type="Proteomes" id="UP000289738"/>
    </source>
</evidence>
<keyword evidence="1" id="KW-1133">Transmembrane helix</keyword>
<dbReference type="AlphaFoldDB" id="A0A445AIB2"/>
<accession>A0A445AIB2</accession>
<dbReference type="OrthoDB" id="766568at2759"/>
<keyword evidence="1" id="KW-0812">Transmembrane</keyword>
<feature type="chain" id="PRO_5019495242" description="Transmembrane protein" evidence="2">
    <location>
        <begin position="26"/>
        <end position="202"/>
    </location>
</feature>
<gene>
    <name evidence="3" type="ORF">Ahy_B02g060360</name>
</gene>
<dbReference type="Gene3D" id="2.30.240.10">
    <property type="entry name" value="At5g01610-like"/>
    <property type="match status" value="1"/>
</dbReference>